<dbReference type="STRING" id="391587.KAOT1_11737"/>
<gene>
    <name evidence="1" type="ORF">KAOT1_11737</name>
</gene>
<organism evidence="1 2">
    <name type="scientific">Kordia algicida OT-1</name>
    <dbReference type="NCBI Taxonomy" id="391587"/>
    <lineage>
        <taxon>Bacteria</taxon>
        <taxon>Pseudomonadati</taxon>
        <taxon>Bacteroidota</taxon>
        <taxon>Flavobacteriia</taxon>
        <taxon>Flavobacteriales</taxon>
        <taxon>Flavobacteriaceae</taxon>
        <taxon>Kordia</taxon>
    </lineage>
</organism>
<sequence length="195" mass="22802">MEELFKEFIAKNETHRIFKIYKPFQEKEVVAFEKEFGIKLPISFRTFITTYARGIHHKSYALGHVLDKISFKSYNKKSIKNNPSKPFPYTQRIFLGTATEDFQFGFPMATTYLPSSYEGKVYNEHSNGVIFLKDTGCMSEDFIIVNGEVSGTVWTQNIQSNSEIIPFFTDKTHKKQLDFEQYITKNLERAMSWLK</sequence>
<evidence type="ECO:0008006" key="3">
    <source>
        <dbReference type="Google" id="ProtNLM"/>
    </source>
</evidence>
<dbReference type="EMBL" id="ABIB01000001">
    <property type="protein sequence ID" value="EDP97883.1"/>
    <property type="molecule type" value="Genomic_DNA"/>
</dbReference>
<dbReference type="RefSeq" id="WP_007094897.1">
    <property type="nucleotide sequence ID" value="NZ_CP142125.1"/>
</dbReference>
<evidence type="ECO:0000313" key="2">
    <source>
        <dbReference type="Proteomes" id="UP000002945"/>
    </source>
</evidence>
<dbReference type="AlphaFoldDB" id="A9DIE3"/>
<dbReference type="Proteomes" id="UP000002945">
    <property type="component" value="Unassembled WGS sequence"/>
</dbReference>
<protein>
    <recommendedName>
        <fullName evidence="3">Knr4/Smi1-like domain-containing protein</fullName>
    </recommendedName>
</protein>
<evidence type="ECO:0000313" key="1">
    <source>
        <dbReference type="EMBL" id="EDP97883.1"/>
    </source>
</evidence>
<reference evidence="1 2" key="1">
    <citation type="journal article" date="2011" name="J. Bacteriol.">
        <title>Genome sequence of the algicidal bacterium Kordia algicida OT-1.</title>
        <authorList>
            <person name="Lee H.S."/>
            <person name="Kang S.G."/>
            <person name="Kwon K.K."/>
            <person name="Lee J.H."/>
            <person name="Kim S.J."/>
        </authorList>
    </citation>
    <scope>NUCLEOTIDE SEQUENCE [LARGE SCALE GENOMIC DNA]</scope>
    <source>
        <strain evidence="1 2">OT-1</strain>
    </source>
</reference>
<accession>A9DIE3</accession>
<name>A9DIE3_9FLAO</name>
<dbReference type="Gene3D" id="3.40.1580.10">
    <property type="entry name" value="SMI1/KNR4-like"/>
    <property type="match status" value="1"/>
</dbReference>
<keyword evidence="2" id="KW-1185">Reference proteome</keyword>
<dbReference type="SUPFAM" id="SSF160631">
    <property type="entry name" value="SMI1/KNR4-like"/>
    <property type="match status" value="1"/>
</dbReference>
<dbReference type="InterPro" id="IPR037883">
    <property type="entry name" value="Knr4/Smi1-like_sf"/>
</dbReference>
<dbReference type="HOGENOM" id="CLU_1394746_0_0_10"/>
<comment type="caution">
    <text evidence="1">The sequence shown here is derived from an EMBL/GenBank/DDBJ whole genome shotgun (WGS) entry which is preliminary data.</text>
</comment>
<proteinExistence type="predicted"/>
<dbReference type="OrthoDB" id="9780932at2"/>